<dbReference type="GO" id="GO:0009523">
    <property type="term" value="C:photosystem II"/>
    <property type="evidence" value="ECO:0007669"/>
    <property type="project" value="InterPro"/>
</dbReference>
<gene>
    <name evidence="3" type="ORF">OSIN01602_LOCUS18451</name>
</gene>
<dbReference type="InterPro" id="IPR002683">
    <property type="entry name" value="PsbP_C"/>
</dbReference>
<organism evidence="3">
    <name type="scientific">Trieres chinensis</name>
    <name type="common">Marine centric diatom</name>
    <name type="synonym">Odontella sinensis</name>
    <dbReference type="NCBI Taxonomy" id="1514140"/>
    <lineage>
        <taxon>Eukaryota</taxon>
        <taxon>Sar</taxon>
        <taxon>Stramenopiles</taxon>
        <taxon>Ochrophyta</taxon>
        <taxon>Bacillariophyta</taxon>
        <taxon>Mediophyceae</taxon>
        <taxon>Biddulphiophycidae</taxon>
        <taxon>Eupodiscales</taxon>
        <taxon>Parodontellaceae</taxon>
        <taxon>Trieres</taxon>
    </lineage>
</organism>
<proteinExistence type="predicted"/>
<dbReference type="SUPFAM" id="SSF55724">
    <property type="entry name" value="Mog1p/PsbP-like"/>
    <property type="match status" value="1"/>
</dbReference>
<feature type="chain" id="PRO_5030666929" description="PsbP C-terminal domain-containing protein" evidence="1">
    <location>
        <begin position="21"/>
        <end position="223"/>
    </location>
</feature>
<dbReference type="EMBL" id="HBGO01032047">
    <property type="protein sequence ID" value="CAD9356436.1"/>
    <property type="molecule type" value="Transcribed_RNA"/>
</dbReference>
<dbReference type="Gene3D" id="3.40.1000.10">
    <property type="entry name" value="Mog1/PsbP, alpha/beta/alpha sandwich"/>
    <property type="match status" value="1"/>
</dbReference>
<dbReference type="GO" id="GO:0005509">
    <property type="term" value="F:calcium ion binding"/>
    <property type="evidence" value="ECO:0007669"/>
    <property type="project" value="InterPro"/>
</dbReference>
<evidence type="ECO:0000313" key="3">
    <source>
        <dbReference type="EMBL" id="CAD9356436.1"/>
    </source>
</evidence>
<keyword evidence="1" id="KW-0732">Signal</keyword>
<reference evidence="3" key="1">
    <citation type="submission" date="2021-01" db="EMBL/GenBank/DDBJ databases">
        <authorList>
            <person name="Corre E."/>
            <person name="Pelletier E."/>
            <person name="Niang G."/>
            <person name="Scheremetjew M."/>
            <person name="Finn R."/>
            <person name="Kale V."/>
            <person name="Holt S."/>
            <person name="Cochrane G."/>
            <person name="Meng A."/>
            <person name="Brown T."/>
            <person name="Cohen L."/>
        </authorList>
    </citation>
    <scope>NUCLEOTIDE SEQUENCE</scope>
    <source>
        <strain evidence="3">Grunow 1884</strain>
    </source>
</reference>
<name>A0A7S2A319_TRICV</name>
<evidence type="ECO:0000259" key="2">
    <source>
        <dbReference type="Pfam" id="PF01789"/>
    </source>
</evidence>
<feature type="domain" description="PsbP C-terminal" evidence="2">
    <location>
        <begin position="77"/>
        <end position="218"/>
    </location>
</feature>
<dbReference type="GO" id="GO:0015979">
    <property type="term" value="P:photosynthesis"/>
    <property type="evidence" value="ECO:0007669"/>
    <property type="project" value="InterPro"/>
</dbReference>
<protein>
    <recommendedName>
        <fullName evidence="2">PsbP C-terminal domain-containing protein</fullName>
    </recommendedName>
</protein>
<dbReference type="PANTHER" id="PTHR31407">
    <property type="match status" value="1"/>
</dbReference>
<dbReference type="AlphaFoldDB" id="A0A7S2A319"/>
<dbReference type="GO" id="GO:0019898">
    <property type="term" value="C:extrinsic component of membrane"/>
    <property type="evidence" value="ECO:0007669"/>
    <property type="project" value="InterPro"/>
</dbReference>
<accession>A0A7S2A319</accession>
<feature type="signal peptide" evidence="1">
    <location>
        <begin position="1"/>
        <end position="20"/>
    </location>
</feature>
<evidence type="ECO:0000256" key="1">
    <source>
        <dbReference type="SAM" id="SignalP"/>
    </source>
</evidence>
<dbReference type="PANTHER" id="PTHR31407:SF16">
    <property type="entry name" value="PSBP DOMAIN-CONTAINING PROTEIN 7, CHLOROPLASTIC"/>
    <property type="match status" value="1"/>
</dbReference>
<dbReference type="Pfam" id="PF01789">
    <property type="entry name" value="PsbP"/>
    <property type="match status" value="1"/>
</dbReference>
<dbReference type="NCBIfam" id="NF040946">
    <property type="entry name" value="PSII_PsbP"/>
    <property type="match status" value="1"/>
</dbReference>
<dbReference type="InterPro" id="IPR016123">
    <property type="entry name" value="Mog1/PsbP_a/b/a-sand"/>
</dbReference>
<sequence length="223" mass="23850">MARLSVTALLLAAAATGASGFAGLNGASDAPTTSRRESFGVIGGAVAAGIAAGAPLPAIAAVTEETPRITTRMGGLLEPYQDSTRGWRTLVPSGWNKFDGEVGAYDTKWQDLVDNTENIKLSSTPVKSTTTSISAIGEDVQEVGEKLASKRSAKLISASERQTDGILFYKFDFALDDGTHQLLQLCVNKGRIWSLDANAKEKRWSKREEMYNNVMGSFMPKLS</sequence>